<name>A0A1Q9ETK0_SYMMI</name>
<feature type="compositionally biased region" description="Basic residues" evidence="4">
    <location>
        <begin position="1216"/>
        <end position="1225"/>
    </location>
</feature>
<dbReference type="PANTHER" id="PTHR44167">
    <property type="entry name" value="OVARIAN-SPECIFIC SERINE/THREONINE-PROTEIN KINASE LOK-RELATED"/>
    <property type="match status" value="1"/>
</dbReference>
<dbReference type="InterPro" id="IPR011009">
    <property type="entry name" value="Kinase-like_dom_sf"/>
</dbReference>
<dbReference type="PANTHER" id="PTHR44167:SF18">
    <property type="entry name" value="PROTEIN KINASE DOMAIN-CONTAINING PROTEIN"/>
    <property type="match status" value="1"/>
</dbReference>
<feature type="region of interest" description="Disordered" evidence="4">
    <location>
        <begin position="1136"/>
        <end position="1225"/>
    </location>
</feature>
<feature type="compositionally biased region" description="Basic residues" evidence="4">
    <location>
        <begin position="83"/>
        <end position="109"/>
    </location>
</feature>
<feature type="compositionally biased region" description="Basic and acidic residues" evidence="4">
    <location>
        <begin position="1380"/>
        <end position="1394"/>
    </location>
</feature>
<evidence type="ECO:0000259" key="5">
    <source>
        <dbReference type="PROSITE" id="PS50011"/>
    </source>
</evidence>
<dbReference type="SMART" id="SM00220">
    <property type="entry name" value="S_TKc"/>
    <property type="match status" value="1"/>
</dbReference>
<dbReference type="GO" id="GO:0005634">
    <property type="term" value="C:nucleus"/>
    <property type="evidence" value="ECO:0007669"/>
    <property type="project" value="TreeGrafter"/>
</dbReference>
<organism evidence="6 7">
    <name type="scientific">Symbiodinium microadriaticum</name>
    <name type="common">Dinoflagellate</name>
    <name type="synonym">Zooxanthella microadriatica</name>
    <dbReference type="NCBI Taxonomy" id="2951"/>
    <lineage>
        <taxon>Eukaryota</taxon>
        <taxon>Sar</taxon>
        <taxon>Alveolata</taxon>
        <taxon>Dinophyceae</taxon>
        <taxon>Suessiales</taxon>
        <taxon>Symbiodiniaceae</taxon>
        <taxon>Symbiodinium</taxon>
    </lineage>
</organism>
<feature type="binding site" evidence="3">
    <location>
        <position position="289"/>
    </location>
    <ligand>
        <name>ATP</name>
        <dbReference type="ChEBI" id="CHEBI:30616"/>
    </ligand>
</feature>
<dbReference type="Gene3D" id="3.30.200.20">
    <property type="entry name" value="Phosphorylase Kinase, domain 1"/>
    <property type="match status" value="1"/>
</dbReference>
<dbReference type="EMBL" id="LSRX01000073">
    <property type="protein sequence ID" value="OLQ10728.1"/>
    <property type="molecule type" value="Genomic_DNA"/>
</dbReference>
<dbReference type="InterPro" id="IPR000719">
    <property type="entry name" value="Prot_kinase_dom"/>
</dbReference>
<keyword evidence="7" id="KW-1185">Reference proteome</keyword>
<feature type="region of interest" description="Disordered" evidence="4">
    <location>
        <begin position="914"/>
        <end position="960"/>
    </location>
</feature>
<dbReference type="OrthoDB" id="455178at2759"/>
<dbReference type="GO" id="GO:0004674">
    <property type="term" value="F:protein serine/threonine kinase activity"/>
    <property type="evidence" value="ECO:0007669"/>
    <property type="project" value="TreeGrafter"/>
</dbReference>
<dbReference type="InterPro" id="IPR017441">
    <property type="entry name" value="Protein_kinase_ATP_BS"/>
</dbReference>
<evidence type="ECO:0000256" key="1">
    <source>
        <dbReference type="ARBA" id="ARBA00022741"/>
    </source>
</evidence>
<dbReference type="PROSITE" id="PS50011">
    <property type="entry name" value="PROTEIN_KINASE_DOM"/>
    <property type="match status" value="1"/>
</dbReference>
<evidence type="ECO:0000313" key="7">
    <source>
        <dbReference type="Proteomes" id="UP000186817"/>
    </source>
</evidence>
<dbReference type="Pfam" id="PF00069">
    <property type="entry name" value="Pkinase"/>
    <property type="match status" value="1"/>
</dbReference>
<dbReference type="InterPro" id="IPR008271">
    <property type="entry name" value="Ser/Thr_kinase_AS"/>
</dbReference>
<evidence type="ECO:0000313" key="6">
    <source>
        <dbReference type="EMBL" id="OLQ10728.1"/>
    </source>
</evidence>
<protein>
    <submittedName>
        <fullName evidence="6">Mitogen-activated protein kinase kinase 5</fullName>
    </submittedName>
</protein>
<feature type="domain" description="Protein kinase" evidence="5">
    <location>
        <begin position="259"/>
        <end position="577"/>
    </location>
</feature>
<comment type="caution">
    <text evidence="6">The sequence shown here is derived from an EMBL/GenBank/DDBJ whole genome shotgun (WGS) entry which is preliminary data.</text>
</comment>
<dbReference type="GO" id="GO:0005737">
    <property type="term" value="C:cytoplasm"/>
    <property type="evidence" value="ECO:0007669"/>
    <property type="project" value="TreeGrafter"/>
</dbReference>
<gene>
    <name evidence="6" type="primary">MKK5</name>
    <name evidence="6" type="ORF">AK812_SmicGene5539</name>
</gene>
<evidence type="ECO:0000256" key="4">
    <source>
        <dbReference type="SAM" id="MobiDB-lite"/>
    </source>
</evidence>
<evidence type="ECO:0000256" key="3">
    <source>
        <dbReference type="PROSITE-ProRule" id="PRU10141"/>
    </source>
</evidence>
<evidence type="ECO:0000256" key="2">
    <source>
        <dbReference type="ARBA" id="ARBA00022840"/>
    </source>
</evidence>
<feature type="region of interest" description="Disordered" evidence="4">
    <location>
        <begin position="529"/>
        <end position="557"/>
    </location>
</feature>
<dbReference type="SUPFAM" id="SSF56112">
    <property type="entry name" value="Protein kinase-like (PK-like)"/>
    <property type="match status" value="1"/>
</dbReference>
<feature type="compositionally biased region" description="Acidic residues" evidence="4">
    <location>
        <begin position="939"/>
        <end position="950"/>
    </location>
</feature>
<reference evidence="6 7" key="1">
    <citation type="submission" date="2016-02" db="EMBL/GenBank/DDBJ databases">
        <title>Genome analysis of coral dinoflagellate symbionts highlights evolutionary adaptations to a symbiotic lifestyle.</title>
        <authorList>
            <person name="Aranda M."/>
            <person name="Li Y."/>
            <person name="Liew Y.J."/>
            <person name="Baumgarten S."/>
            <person name="Simakov O."/>
            <person name="Wilson M."/>
            <person name="Piel J."/>
            <person name="Ashoor H."/>
            <person name="Bougouffa S."/>
            <person name="Bajic V.B."/>
            <person name="Ryu T."/>
            <person name="Ravasi T."/>
            <person name="Bayer T."/>
            <person name="Micklem G."/>
            <person name="Kim H."/>
            <person name="Bhak J."/>
            <person name="Lajeunesse T.C."/>
            <person name="Voolstra C.R."/>
        </authorList>
    </citation>
    <scope>NUCLEOTIDE SEQUENCE [LARGE SCALE GENOMIC DNA]</scope>
    <source>
        <strain evidence="6 7">CCMP2467</strain>
    </source>
</reference>
<dbReference type="Gene3D" id="1.10.510.10">
    <property type="entry name" value="Transferase(Phosphotransferase) domain 1"/>
    <property type="match status" value="1"/>
</dbReference>
<feature type="region of interest" description="Disordered" evidence="4">
    <location>
        <begin position="55"/>
        <end position="151"/>
    </location>
</feature>
<proteinExistence type="predicted"/>
<dbReference type="Proteomes" id="UP000186817">
    <property type="component" value="Unassembled WGS sequence"/>
</dbReference>
<dbReference type="GO" id="GO:0044773">
    <property type="term" value="P:mitotic DNA damage checkpoint signaling"/>
    <property type="evidence" value="ECO:0007669"/>
    <property type="project" value="TreeGrafter"/>
</dbReference>
<keyword evidence="2 3" id="KW-0067">ATP-binding</keyword>
<dbReference type="PROSITE" id="PS00108">
    <property type="entry name" value="PROTEIN_KINASE_ST"/>
    <property type="match status" value="1"/>
</dbReference>
<accession>A0A1Q9ETK0</accession>
<keyword evidence="6" id="KW-0808">Transferase</keyword>
<keyword evidence="6" id="KW-0418">Kinase</keyword>
<dbReference type="InterPro" id="IPR036910">
    <property type="entry name" value="HMG_box_dom_sf"/>
</dbReference>
<dbReference type="GO" id="GO:0005524">
    <property type="term" value="F:ATP binding"/>
    <property type="evidence" value="ECO:0007669"/>
    <property type="project" value="UniProtKB-UniRule"/>
</dbReference>
<sequence>MSFPNAYMNNVLMINGHVETVVVIGSSDSSRRNGGSGGPGENYCRCARCLCPGRSADKDCSSSSSSWGENDDGTDEPEPRRQSQLKKKKNKKDKKDKKKAKKEKNTKKVHGGDGKSSGKECQKKEATSKTKKSRCPESRYQGGIKAAGKPQGKYRDLGLHRLPGPFAFFFQSFQKRKIAGKSSSNAMVRAKKMWLNLPPEKKALWLAVAKDAVKARRAEREVLLGVKEPVAGQAAERDEPVCEGAEAMPIDISFLAFTFRAINKIGEGAYGKVYKVVSRGSLREPMAAKVGIDLTHEMEIMQRVSHPSVMSAFGIGSTLEQLPGSVEAWAILNQVLLGLMHMYLKEIVHADVKPQNIVIFQWGCKAMNARLSDFSLSRSTKNHQVRLEEGTTVYSCLHRPVEVWLNYRKEAGNYSKHLEFKRCKSVQLDSGGFRASGWGWEDTGRLGDYSGSLAIRIPAQMVLNGNADLSAFGATAFELLSGRFLFPHNEEKMLSLVQAQGPPVKVFNMYDESVASAVKRIGVNLSMRSKAGKRKKSKKDKDADKEDAEEDAQGSQSRLRLSALNRSQLEHFMTYFLENFDVSCIGWATFCACLLLKQKFDDGDEDVISSPCIQDIVDFVEQGVQVNWRESQSFLEFVVAETSAELKTEVRKRPHLAEDALIFYELVKEHKNDEAAKRAYIQAMKASFAERRFSELRSILTNIEPACIHLILDWRSTAHYVHVNLFKETYLLSRNLSLLKGCTVSLQDSPHSLQCIVVDAVLKKLGAMPAEVMLVSKVQFEAIRTNYEAVYDCTAYHRLMDRVFLQRHLPKKVKGNSTVVWQPGRGLLGFMSCGRGDTNILVSMEAWIRQKEVNPAAAAQCDVQEFKTLQATLQTRLSKIQEEAANAKMREEIAAAKQRALEKAEAEAEAEKSRLEKLRLEQSTAEPVVEQRQSQDMREAEEEKAEDAVEADQASQGANNVMHRVQSLEKQEKEKAEALIREMAAMKAAQAADRPAEDDPLEESLCQLRIEKQIALEVADSIFVSTAGLPKAVNDSPWRKWQHPVVPVVQRGEKCPARRLCQLVEVDAYPVGELRVQTCAHVKDEQLSEHFFASRQGHALSQGRASTDAQNDPAAEVMSCPACIFFESALKQVKTVSKPKPTEKKKRKSTDGLQGLQDIVSKLKSTGNDDDSESEVEEDDADGSDGGSDTESAGEDEDTAGQGQSPHQARPSGSHKSVKSRHTQKAGVFKKRTYLNGLSEELYKQLFMQLDPPGVIVTTPMNSAGAGCLAGLLLYNEAVADLGKGALLAIPTVQLRPNMKKLAAAKGNKDSKAEMQARLQCQRAVQFHNASHLFARTIQSAAMQNVTATPEKKIKQEVKGGLEEYFNRTPGQSPRSGRTLAEHPSDAPDSRKYLQVEVQGKLAEDAKPDSDDEDVGTGWAWAG</sequence>
<dbReference type="PROSITE" id="PS00107">
    <property type="entry name" value="PROTEIN_KINASE_ATP"/>
    <property type="match status" value="1"/>
</dbReference>
<feature type="compositionally biased region" description="Acidic residues" evidence="4">
    <location>
        <begin position="1168"/>
        <end position="1183"/>
    </location>
</feature>
<dbReference type="SUPFAM" id="SSF47095">
    <property type="entry name" value="HMG-box"/>
    <property type="match status" value="1"/>
</dbReference>
<keyword evidence="1 3" id="KW-0547">Nucleotide-binding</keyword>
<feature type="region of interest" description="Disordered" evidence="4">
    <location>
        <begin position="1366"/>
        <end position="1423"/>
    </location>
</feature>
<feature type="compositionally biased region" description="Basic and acidic residues" evidence="4">
    <location>
        <begin position="110"/>
        <end position="128"/>
    </location>
</feature>